<comment type="caution">
    <text evidence="2">The sequence shown here is derived from an EMBL/GenBank/DDBJ whole genome shotgun (WGS) entry which is preliminary data.</text>
</comment>
<dbReference type="RefSeq" id="WP_289364717.1">
    <property type="nucleotide sequence ID" value="NZ_JAUCBP010000007.1"/>
</dbReference>
<evidence type="ECO:0000256" key="1">
    <source>
        <dbReference type="SAM" id="SignalP"/>
    </source>
</evidence>
<feature type="signal peptide" evidence="1">
    <location>
        <begin position="1"/>
        <end position="22"/>
    </location>
</feature>
<protein>
    <submittedName>
        <fullName evidence="2">Uncharacterized protein</fullName>
    </submittedName>
</protein>
<dbReference type="EMBL" id="JAUCBP010000007">
    <property type="protein sequence ID" value="MDM7860418.1"/>
    <property type="molecule type" value="Genomic_DNA"/>
</dbReference>
<feature type="chain" id="PRO_5046744312" evidence="1">
    <location>
        <begin position="23"/>
        <end position="241"/>
    </location>
</feature>
<proteinExistence type="predicted"/>
<name>A0ABT7SW68_9ALTE</name>
<gene>
    <name evidence="2" type="ORF">QTP81_07405</name>
</gene>
<organism evidence="2 3">
    <name type="scientific">Alteromonas arenosi</name>
    <dbReference type="NCBI Taxonomy" id="3055817"/>
    <lineage>
        <taxon>Bacteria</taxon>
        <taxon>Pseudomonadati</taxon>
        <taxon>Pseudomonadota</taxon>
        <taxon>Gammaproteobacteria</taxon>
        <taxon>Alteromonadales</taxon>
        <taxon>Alteromonadaceae</taxon>
        <taxon>Alteromonas/Salinimonas group</taxon>
        <taxon>Alteromonas</taxon>
    </lineage>
</organism>
<evidence type="ECO:0000313" key="3">
    <source>
        <dbReference type="Proteomes" id="UP001234343"/>
    </source>
</evidence>
<sequence length="241" mass="27094">MRFSLKLLAICVSVAPSAVVNAVTESQLAVDQFKTTIDQAISNFEATQLNQWSFQVSRYENEEGDETSSIEHFNPQRVNASQWQLLALNNRAPSADEQRDFQQRKQDSNSNISLQLRELIQTDSLTVISEDNAYIRASFDVYLERLGADASEYLQGILAFAKDGEFIEQITITNTNSFSPMFAATIDMLELNLAFVKINQSILTQSVELEMQGSFALFTEIDEVSSDVYSDYQFIGSCLNC</sequence>
<reference evidence="2 3" key="1">
    <citation type="submission" date="2023-06" db="EMBL/GenBank/DDBJ databases">
        <title>Alteromonas sp. ASW11-36 isolated from intertidal sand.</title>
        <authorList>
            <person name="Li Y."/>
        </authorList>
    </citation>
    <scope>NUCLEOTIDE SEQUENCE [LARGE SCALE GENOMIC DNA]</scope>
    <source>
        <strain evidence="2 3">ASW11-36</strain>
    </source>
</reference>
<dbReference type="Proteomes" id="UP001234343">
    <property type="component" value="Unassembled WGS sequence"/>
</dbReference>
<accession>A0ABT7SW68</accession>
<evidence type="ECO:0000313" key="2">
    <source>
        <dbReference type="EMBL" id="MDM7860418.1"/>
    </source>
</evidence>
<keyword evidence="1" id="KW-0732">Signal</keyword>
<keyword evidence="3" id="KW-1185">Reference proteome</keyword>